<accession>A0A2C9C9W4</accession>
<evidence type="ECO:0000256" key="1">
    <source>
        <dbReference type="ARBA" id="ARBA00004651"/>
    </source>
</evidence>
<evidence type="ECO:0000313" key="8">
    <source>
        <dbReference type="EMBL" id="SOH02649.1"/>
    </source>
</evidence>
<feature type="transmembrane region" description="Helical" evidence="6">
    <location>
        <begin position="21"/>
        <end position="44"/>
    </location>
</feature>
<evidence type="ECO:0000256" key="5">
    <source>
        <dbReference type="ARBA" id="ARBA00023136"/>
    </source>
</evidence>
<keyword evidence="3 6" id="KW-0812">Transmembrane</keyword>
<feature type="transmembrane region" description="Helical" evidence="6">
    <location>
        <begin position="50"/>
        <end position="70"/>
    </location>
</feature>
<evidence type="ECO:0000256" key="4">
    <source>
        <dbReference type="ARBA" id="ARBA00022989"/>
    </source>
</evidence>
<dbReference type="GO" id="GO:0005886">
    <property type="term" value="C:plasma membrane"/>
    <property type="evidence" value="ECO:0007669"/>
    <property type="project" value="UniProtKB-SubCell"/>
</dbReference>
<evidence type="ECO:0000256" key="3">
    <source>
        <dbReference type="ARBA" id="ARBA00022692"/>
    </source>
</evidence>
<evidence type="ECO:0000313" key="10">
    <source>
        <dbReference type="Proteomes" id="UP000501926"/>
    </source>
</evidence>
<comment type="subcellular location">
    <subcellularLocation>
        <location evidence="1">Cell membrane</location>
        <topology evidence="1">Multi-pass membrane protein</topology>
    </subcellularLocation>
</comment>
<dbReference type="EMBL" id="LT934425">
    <property type="protein sequence ID" value="SOH02649.1"/>
    <property type="molecule type" value="Genomic_DNA"/>
</dbReference>
<dbReference type="AlphaFoldDB" id="A0A2C9C9W4"/>
<dbReference type="RefSeq" id="WP_099323589.1">
    <property type="nucleotide sequence ID" value="NZ_CP049055.1"/>
</dbReference>
<dbReference type="Proteomes" id="UP000501926">
    <property type="component" value="Chromosome"/>
</dbReference>
<proteinExistence type="predicted"/>
<reference evidence="7 10" key="3">
    <citation type="submission" date="2020-02" db="EMBL/GenBank/DDBJ databases">
        <title>Newly sequenced genome of strain CSTR1 showed variability in Candidatus Kuenenia stuttgartiensis genomes.</title>
        <authorList>
            <person name="Ding C."/>
            <person name="Adrian L."/>
        </authorList>
    </citation>
    <scope>NUCLEOTIDE SEQUENCE [LARGE SCALE GENOMIC DNA]</scope>
    <source>
        <strain evidence="7 10">CSTR1</strain>
    </source>
</reference>
<evidence type="ECO:0000256" key="6">
    <source>
        <dbReference type="SAM" id="Phobius"/>
    </source>
</evidence>
<dbReference type="KEGG" id="kst:KSMBR1_0129"/>
<feature type="transmembrane region" description="Helical" evidence="6">
    <location>
        <begin position="90"/>
        <end position="109"/>
    </location>
</feature>
<keyword evidence="5 6" id="KW-0472">Membrane</keyword>
<reference evidence="9" key="1">
    <citation type="submission" date="2017-10" db="EMBL/GenBank/DDBJ databases">
        <authorList>
            <person name="Frank J."/>
        </authorList>
    </citation>
    <scope>NUCLEOTIDE SEQUENCE [LARGE SCALE GENOMIC DNA]</scope>
</reference>
<dbReference type="Pfam" id="PF03899">
    <property type="entry name" value="ATP-synt_I"/>
    <property type="match status" value="1"/>
</dbReference>
<gene>
    <name evidence="7" type="ORF">KsCSTR_22800</name>
    <name evidence="8" type="ORF">KSMBR1_0129</name>
</gene>
<organism evidence="8 9">
    <name type="scientific">Kuenenia stuttgartiensis</name>
    <dbReference type="NCBI Taxonomy" id="174633"/>
    <lineage>
        <taxon>Bacteria</taxon>
        <taxon>Pseudomonadati</taxon>
        <taxon>Planctomycetota</taxon>
        <taxon>Candidatus Brocadiia</taxon>
        <taxon>Candidatus Brocadiales</taxon>
        <taxon>Candidatus Brocadiaceae</taxon>
        <taxon>Candidatus Kuenenia</taxon>
    </lineage>
</organism>
<feature type="transmembrane region" description="Helical" evidence="6">
    <location>
        <begin position="115"/>
        <end position="135"/>
    </location>
</feature>
<reference evidence="8" key="2">
    <citation type="submission" date="2017-10" db="EMBL/GenBank/DDBJ databases">
        <authorList>
            <person name="Banno H."/>
            <person name="Chua N.-H."/>
        </authorList>
    </citation>
    <scope>NUCLEOTIDE SEQUENCE [LARGE SCALE GENOMIC DNA]</scope>
    <source>
        <strain evidence="8">Kuenenia_mbr1_ru-nijmegen</strain>
    </source>
</reference>
<dbReference type="InterPro" id="IPR005598">
    <property type="entry name" value="ATP_synth_I"/>
</dbReference>
<protein>
    <submittedName>
        <fullName evidence="8">ATP synthase I chain</fullName>
    </submittedName>
</protein>
<dbReference type="EMBL" id="CP049055">
    <property type="protein sequence ID" value="QII11659.1"/>
    <property type="molecule type" value="Genomic_DNA"/>
</dbReference>
<evidence type="ECO:0000313" key="7">
    <source>
        <dbReference type="EMBL" id="QII11659.1"/>
    </source>
</evidence>
<evidence type="ECO:0000256" key="2">
    <source>
        <dbReference type="ARBA" id="ARBA00022475"/>
    </source>
</evidence>
<sequence>MKTRTSLQDEKTDTLSLDEGFPGRVFQMSFYLSLIIIAGSFSYMSAKLTLSVAIGCFISLLLFKMSWWGIRFGVEKKRAQIKGFILKVSIAKYFIAGGMLFFACVFLEVNIIALFIGLSMVMAVIMLKILGSLFVRQLNNRVKFPYEKVNG</sequence>
<keyword evidence="9" id="KW-1185">Reference proteome</keyword>
<name>A0A2C9C9W4_KUEST</name>
<dbReference type="Proteomes" id="UP000221734">
    <property type="component" value="Chromosome Kuenenia_stuttgartiensis_MBR1"/>
</dbReference>
<keyword evidence="2" id="KW-1003">Cell membrane</keyword>
<evidence type="ECO:0000313" key="9">
    <source>
        <dbReference type="Proteomes" id="UP000221734"/>
    </source>
</evidence>
<keyword evidence="4 6" id="KW-1133">Transmembrane helix</keyword>